<dbReference type="SUPFAM" id="SSF161098">
    <property type="entry name" value="MetI-like"/>
    <property type="match status" value="1"/>
</dbReference>
<keyword evidence="3" id="KW-1003">Cell membrane</keyword>
<reference evidence="9 10" key="1">
    <citation type="journal article" date="2014" name="BMC Genomics">
        <title>Comparison of environmental and isolate Sulfobacillus genomes reveals diverse carbon, sulfur, nitrogen, and hydrogen metabolisms.</title>
        <authorList>
            <person name="Justice N.B."/>
            <person name="Norman A."/>
            <person name="Brown C.T."/>
            <person name="Singh A."/>
            <person name="Thomas B.C."/>
            <person name="Banfield J.F."/>
        </authorList>
    </citation>
    <scope>NUCLEOTIDE SEQUENCE [LARGE SCALE GENOMIC DNA]</scope>
    <source>
        <strain evidence="9">AMDSBA4</strain>
    </source>
</reference>
<name>A0A2T2XG84_9FIRM</name>
<evidence type="ECO:0000256" key="5">
    <source>
        <dbReference type="ARBA" id="ARBA00022989"/>
    </source>
</evidence>
<dbReference type="EMBL" id="PXYW01000019">
    <property type="protein sequence ID" value="PSR33487.1"/>
    <property type="molecule type" value="Genomic_DNA"/>
</dbReference>
<organism evidence="9 10">
    <name type="scientific">Sulfobacillus benefaciens</name>
    <dbReference type="NCBI Taxonomy" id="453960"/>
    <lineage>
        <taxon>Bacteria</taxon>
        <taxon>Bacillati</taxon>
        <taxon>Bacillota</taxon>
        <taxon>Clostridia</taxon>
        <taxon>Eubacteriales</taxon>
        <taxon>Clostridiales Family XVII. Incertae Sedis</taxon>
        <taxon>Sulfobacillus</taxon>
    </lineage>
</organism>
<evidence type="ECO:0000259" key="8">
    <source>
        <dbReference type="PROSITE" id="PS50928"/>
    </source>
</evidence>
<dbReference type="GO" id="GO:0005886">
    <property type="term" value="C:plasma membrane"/>
    <property type="evidence" value="ECO:0007669"/>
    <property type="project" value="UniProtKB-SubCell"/>
</dbReference>
<accession>A0A2T2XG84</accession>
<dbReference type="AlphaFoldDB" id="A0A2T2XG84"/>
<evidence type="ECO:0000256" key="1">
    <source>
        <dbReference type="ARBA" id="ARBA00004651"/>
    </source>
</evidence>
<dbReference type="CDD" id="cd06261">
    <property type="entry name" value="TM_PBP2"/>
    <property type="match status" value="1"/>
</dbReference>
<keyword evidence="6 7" id="KW-0472">Membrane</keyword>
<sequence length="298" mass="32554">MIPETLTEAVTEAPILDTQSRSREWQAFRHNPLAVAGVIGLAFLILFSFVGPLIYHGSTTTPHLLATLQPPSAQFPLGTDSLGRDNLARMMVGGQLSLEVGFAAAFMATFIGVVYGLISGMATKWVDVILMRVVDIFIAIPSLFLLLFVDSVFHPSAALLVIVIGSLSWFAMARMVRSEVLTLKRRDYVEAARAVGASNWRIMFRELLPNVMGVVVVNATFQVADAILTVAGLSFLGLGLPPPTPNWGEMLSSSMSYMFQNAWWLIYPPGVAILIVELSVNFIGDALRQAFDPRLRKA</sequence>
<feature type="transmembrane region" description="Helical" evidence="7">
    <location>
        <begin position="33"/>
        <end position="55"/>
    </location>
</feature>
<dbReference type="PANTHER" id="PTHR43386:SF1">
    <property type="entry name" value="D,D-DIPEPTIDE TRANSPORT SYSTEM PERMEASE PROTEIN DDPC-RELATED"/>
    <property type="match status" value="1"/>
</dbReference>
<dbReference type="InterPro" id="IPR050366">
    <property type="entry name" value="BP-dependent_transpt_permease"/>
</dbReference>
<dbReference type="InterPro" id="IPR025966">
    <property type="entry name" value="OppC_N"/>
</dbReference>
<evidence type="ECO:0000256" key="6">
    <source>
        <dbReference type="ARBA" id="ARBA00023136"/>
    </source>
</evidence>
<dbReference type="PANTHER" id="PTHR43386">
    <property type="entry name" value="OLIGOPEPTIDE TRANSPORT SYSTEM PERMEASE PROTEIN APPC"/>
    <property type="match status" value="1"/>
</dbReference>
<feature type="transmembrane region" description="Helical" evidence="7">
    <location>
        <begin position="100"/>
        <end position="118"/>
    </location>
</feature>
<keyword evidence="5 7" id="KW-1133">Transmembrane helix</keyword>
<comment type="subcellular location">
    <subcellularLocation>
        <location evidence="1 7">Cell membrane</location>
        <topology evidence="1 7">Multi-pass membrane protein</topology>
    </subcellularLocation>
</comment>
<feature type="domain" description="ABC transmembrane type-1" evidence="8">
    <location>
        <begin position="94"/>
        <end position="284"/>
    </location>
</feature>
<evidence type="ECO:0000313" key="9">
    <source>
        <dbReference type="EMBL" id="PSR33487.1"/>
    </source>
</evidence>
<dbReference type="PROSITE" id="PS50928">
    <property type="entry name" value="ABC_TM1"/>
    <property type="match status" value="1"/>
</dbReference>
<protein>
    <submittedName>
        <fullName evidence="9">Peptide ABC transporter permease</fullName>
    </submittedName>
</protein>
<feature type="transmembrane region" description="Helical" evidence="7">
    <location>
        <begin position="211"/>
        <end position="242"/>
    </location>
</feature>
<keyword evidence="2 7" id="KW-0813">Transport</keyword>
<dbReference type="Proteomes" id="UP000242972">
    <property type="component" value="Unassembled WGS sequence"/>
</dbReference>
<dbReference type="InterPro" id="IPR035906">
    <property type="entry name" value="MetI-like_sf"/>
</dbReference>
<feature type="transmembrane region" description="Helical" evidence="7">
    <location>
        <begin position="262"/>
        <end position="287"/>
    </location>
</feature>
<dbReference type="InterPro" id="IPR000515">
    <property type="entry name" value="MetI-like"/>
</dbReference>
<dbReference type="Pfam" id="PF12911">
    <property type="entry name" value="OppC_N"/>
    <property type="match status" value="1"/>
</dbReference>
<comment type="similarity">
    <text evidence="7">Belongs to the binding-protein-dependent transport system permease family.</text>
</comment>
<evidence type="ECO:0000256" key="4">
    <source>
        <dbReference type="ARBA" id="ARBA00022692"/>
    </source>
</evidence>
<gene>
    <name evidence="9" type="ORF">C7B46_09390</name>
</gene>
<feature type="transmembrane region" description="Helical" evidence="7">
    <location>
        <begin position="155"/>
        <end position="176"/>
    </location>
</feature>
<evidence type="ECO:0000313" key="10">
    <source>
        <dbReference type="Proteomes" id="UP000242972"/>
    </source>
</evidence>
<feature type="transmembrane region" description="Helical" evidence="7">
    <location>
        <begin position="130"/>
        <end position="149"/>
    </location>
</feature>
<dbReference type="GO" id="GO:0055085">
    <property type="term" value="P:transmembrane transport"/>
    <property type="evidence" value="ECO:0007669"/>
    <property type="project" value="InterPro"/>
</dbReference>
<evidence type="ECO:0000256" key="3">
    <source>
        <dbReference type="ARBA" id="ARBA00022475"/>
    </source>
</evidence>
<proteinExistence type="inferred from homology"/>
<evidence type="ECO:0000256" key="7">
    <source>
        <dbReference type="RuleBase" id="RU363032"/>
    </source>
</evidence>
<dbReference type="Pfam" id="PF00528">
    <property type="entry name" value="BPD_transp_1"/>
    <property type="match status" value="1"/>
</dbReference>
<keyword evidence="4 7" id="KW-0812">Transmembrane</keyword>
<dbReference type="Gene3D" id="1.10.3720.10">
    <property type="entry name" value="MetI-like"/>
    <property type="match status" value="1"/>
</dbReference>
<evidence type="ECO:0000256" key="2">
    <source>
        <dbReference type="ARBA" id="ARBA00022448"/>
    </source>
</evidence>
<comment type="caution">
    <text evidence="9">The sequence shown here is derived from an EMBL/GenBank/DDBJ whole genome shotgun (WGS) entry which is preliminary data.</text>
</comment>